<dbReference type="Gene3D" id="3.90.230.10">
    <property type="entry name" value="Creatinase/methionine aminopeptidase superfamily"/>
    <property type="match status" value="1"/>
</dbReference>
<organism evidence="9 10">
    <name type="scientific">Candidatus Lloydbacteria bacterium RIFCSPLOWO2_01_FULL_50_20</name>
    <dbReference type="NCBI Taxonomy" id="1798665"/>
    <lineage>
        <taxon>Bacteria</taxon>
        <taxon>Candidatus Lloydiibacteriota</taxon>
    </lineage>
</organism>
<evidence type="ECO:0000256" key="3">
    <source>
        <dbReference type="ARBA" id="ARBA00022670"/>
    </source>
</evidence>
<evidence type="ECO:0000313" key="10">
    <source>
        <dbReference type="Proteomes" id="UP000178534"/>
    </source>
</evidence>
<dbReference type="Pfam" id="PF00557">
    <property type="entry name" value="Peptidase_M24"/>
    <property type="match status" value="1"/>
</dbReference>
<protein>
    <recommendedName>
        <fullName evidence="6 7">Methionine aminopeptidase</fullName>
        <shortName evidence="6">MAP</shortName>
        <shortName evidence="6">MetAP</shortName>
        <ecNumber evidence="6 7">3.4.11.18</ecNumber>
    </recommendedName>
    <alternativeName>
        <fullName evidence="6">Peptidase M</fullName>
    </alternativeName>
</protein>
<name>A0A1G2DFF8_9BACT</name>
<dbReference type="GO" id="GO:0005829">
    <property type="term" value="C:cytosol"/>
    <property type="evidence" value="ECO:0007669"/>
    <property type="project" value="TreeGrafter"/>
</dbReference>
<dbReference type="PRINTS" id="PR00599">
    <property type="entry name" value="MAPEPTIDASE"/>
</dbReference>
<feature type="binding site" evidence="6">
    <location>
        <position position="175"/>
    </location>
    <ligand>
        <name>a divalent metal cation</name>
        <dbReference type="ChEBI" id="CHEBI:60240"/>
        <label>2</label>
        <note>catalytic</note>
    </ligand>
</feature>
<comment type="caution">
    <text evidence="9">The sequence shown here is derived from an EMBL/GenBank/DDBJ whole genome shotgun (WGS) entry which is preliminary data.</text>
</comment>
<feature type="binding site" evidence="6">
    <location>
        <position position="239"/>
    </location>
    <ligand>
        <name>a divalent metal cation</name>
        <dbReference type="ChEBI" id="CHEBI:60240"/>
        <label>1</label>
    </ligand>
</feature>
<comment type="function">
    <text evidence="1 6">Removes the N-terminal methionine from nascent proteins. The N-terminal methionine is often cleaved when the second residue in the primary sequence is small and uncharged (Met-Ala-, Cys, Gly, Pro, Ser, Thr, or Val). Requires deformylation of the N(alpha)-formylated initiator methionine before it can be hydrolyzed.</text>
</comment>
<evidence type="ECO:0000256" key="6">
    <source>
        <dbReference type="HAMAP-Rule" id="MF_01974"/>
    </source>
</evidence>
<keyword evidence="2 6" id="KW-0031">Aminopeptidase</keyword>
<dbReference type="GO" id="GO:0046872">
    <property type="term" value="F:metal ion binding"/>
    <property type="evidence" value="ECO:0007669"/>
    <property type="project" value="UniProtKB-UniRule"/>
</dbReference>
<feature type="binding site" evidence="6">
    <location>
        <position position="182"/>
    </location>
    <ligand>
        <name>substrate</name>
    </ligand>
</feature>
<feature type="binding site" evidence="6">
    <location>
        <position position="239"/>
    </location>
    <ligand>
        <name>a divalent metal cation</name>
        <dbReference type="ChEBI" id="CHEBI:60240"/>
        <label>2</label>
        <note>catalytic</note>
    </ligand>
</feature>
<evidence type="ECO:0000256" key="5">
    <source>
        <dbReference type="ARBA" id="ARBA00022801"/>
    </source>
</evidence>
<feature type="binding site" evidence="6">
    <location>
        <position position="83"/>
    </location>
    <ligand>
        <name>substrate</name>
    </ligand>
</feature>
<comment type="catalytic activity">
    <reaction evidence="6 7">
        <text>Release of N-terminal amino acids, preferentially methionine, from peptides and arylamides.</text>
        <dbReference type="EC" id="3.4.11.18"/>
    </reaction>
</comment>
<dbReference type="EMBL" id="MHLP01000023">
    <property type="protein sequence ID" value="OGZ12384.1"/>
    <property type="molecule type" value="Genomic_DNA"/>
</dbReference>
<evidence type="ECO:0000256" key="4">
    <source>
        <dbReference type="ARBA" id="ARBA00022723"/>
    </source>
</evidence>
<dbReference type="GO" id="GO:0004239">
    <property type="term" value="F:initiator methionyl aminopeptidase activity"/>
    <property type="evidence" value="ECO:0007669"/>
    <property type="project" value="UniProtKB-UniRule"/>
</dbReference>
<dbReference type="InterPro" id="IPR036005">
    <property type="entry name" value="Creatinase/aminopeptidase-like"/>
</dbReference>
<keyword evidence="3 6" id="KW-0645">Protease</keyword>
<evidence type="ECO:0000259" key="8">
    <source>
        <dbReference type="Pfam" id="PF00557"/>
    </source>
</evidence>
<proteinExistence type="inferred from homology"/>
<dbReference type="EC" id="3.4.11.18" evidence="6 7"/>
<dbReference type="InterPro" id="IPR000994">
    <property type="entry name" value="Pept_M24"/>
</dbReference>
<comment type="subunit">
    <text evidence="6">Monomer.</text>
</comment>
<evidence type="ECO:0000256" key="1">
    <source>
        <dbReference type="ARBA" id="ARBA00002521"/>
    </source>
</evidence>
<dbReference type="Proteomes" id="UP000178534">
    <property type="component" value="Unassembled WGS sequence"/>
</dbReference>
<dbReference type="GO" id="GO:0070006">
    <property type="term" value="F:metalloaminopeptidase activity"/>
    <property type="evidence" value="ECO:0007669"/>
    <property type="project" value="UniProtKB-UniRule"/>
</dbReference>
<dbReference type="HAMAP" id="MF_01974">
    <property type="entry name" value="MetAP_1"/>
    <property type="match status" value="1"/>
</dbReference>
<accession>A0A1G2DFF8</accession>
<sequence length="254" mass="27297">MAKIKTAEEIVRLRESGKRLGRILQTLKKAIKPGVSTKDLDVLAEKLIREGGDEPPFLNYTPYGARMAYPASLCVSINDEIVHGIPSESRVVNDGDVVSIDLGLKHKGMITDAALSVPVGRVSPEVGKLVKETERSLYEGIQAVCAGGHIGDIGWAIERVAKANGYGIVRELGGHGVGHKVHEEPYVPNYGKKGVGPILKAGMVLALEPMFMLGRDAIRIMPDGYTVVTKDGSIAAHFEHTIVITDKGAEILTQ</sequence>
<dbReference type="CDD" id="cd01086">
    <property type="entry name" value="MetAP1"/>
    <property type="match status" value="1"/>
</dbReference>
<comment type="similarity">
    <text evidence="6">Belongs to the peptidase M24A family. Methionine aminopeptidase type 1 subfamily.</text>
</comment>
<feature type="binding site" evidence="6">
    <location>
        <position position="208"/>
    </location>
    <ligand>
        <name>a divalent metal cation</name>
        <dbReference type="ChEBI" id="CHEBI:60240"/>
        <label>2</label>
        <note>catalytic</note>
    </ligand>
</feature>
<dbReference type="STRING" id="1798665.A2942_02720"/>
<evidence type="ECO:0000256" key="7">
    <source>
        <dbReference type="RuleBase" id="RU003653"/>
    </source>
</evidence>
<feature type="domain" description="Peptidase M24" evidence="8">
    <location>
        <begin position="13"/>
        <end position="246"/>
    </location>
</feature>
<evidence type="ECO:0000313" key="9">
    <source>
        <dbReference type="EMBL" id="OGZ12384.1"/>
    </source>
</evidence>
<evidence type="ECO:0000256" key="2">
    <source>
        <dbReference type="ARBA" id="ARBA00022438"/>
    </source>
</evidence>
<dbReference type="InterPro" id="IPR002467">
    <property type="entry name" value="Pept_M24A_MAP1"/>
</dbReference>
<gene>
    <name evidence="6" type="primary">map</name>
    <name evidence="9" type="ORF">A2942_02720</name>
</gene>
<dbReference type="PANTHER" id="PTHR43330:SF27">
    <property type="entry name" value="METHIONINE AMINOPEPTIDASE"/>
    <property type="match status" value="1"/>
</dbReference>
<dbReference type="PANTHER" id="PTHR43330">
    <property type="entry name" value="METHIONINE AMINOPEPTIDASE"/>
    <property type="match status" value="1"/>
</dbReference>
<dbReference type="InterPro" id="IPR001714">
    <property type="entry name" value="Pept_M24_MAP"/>
</dbReference>
<dbReference type="NCBIfam" id="TIGR00500">
    <property type="entry name" value="met_pdase_I"/>
    <property type="match status" value="1"/>
</dbReference>
<feature type="binding site" evidence="6">
    <location>
        <position position="112"/>
    </location>
    <ligand>
        <name>a divalent metal cation</name>
        <dbReference type="ChEBI" id="CHEBI:60240"/>
        <label>1</label>
    </ligand>
</feature>
<feature type="binding site" evidence="6">
    <location>
        <position position="112"/>
    </location>
    <ligand>
        <name>a divalent metal cation</name>
        <dbReference type="ChEBI" id="CHEBI:60240"/>
        <label>2</label>
        <note>catalytic</note>
    </ligand>
</feature>
<keyword evidence="5 6" id="KW-0378">Hydrolase</keyword>
<reference evidence="9 10" key="1">
    <citation type="journal article" date="2016" name="Nat. Commun.">
        <title>Thousands of microbial genomes shed light on interconnected biogeochemical processes in an aquifer system.</title>
        <authorList>
            <person name="Anantharaman K."/>
            <person name="Brown C.T."/>
            <person name="Hug L.A."/>
            <person name="Sharon I."/>
            <person name="Castelle C.J."/>
            <person name="Probst A.J."/>
            <person name="Thomas B.C."/>
            <person name="Singh A."/>
            <person name="Wilkins M.J."/>
            <person name="Karaoz U."/>
            <person name="Brodie E.L."/>
            <person name="Williams K.H."/>
            <person name="Hubbard S.S."/>
            <person name="Banfield J.F."/>
        </authorList>
    </citation>
    <scope>NUCLEOTIDE SEQUENCE [LARGE SCALE GENOMIC DNA]</scope>
</reference>
<feature type="binding site" evidence="6">
    <location>
        <position position="101"/>
    </location>
    <ligand>
        <name>a divalent metal cation</name>
        <dbReference type="ChEBI" id="CHEBI:60240"/>
        <label>1</label>
    </ligand>
</feature>
<dbReference type="AlphaFoldDB" id="A0A1G2DFF8"/>
<comment type="cofactor">
    <cofactor evidence="6">
        <name>Co(2+)</name>
        <dbReference type="ChEBI" id="CHEBI:48828"/>
    </cofactor>
    <cofactor evidence="6">
        <name>Zn(2+)</name>
        <dbReference type="ChEBI" id="CHEBI:29105"/>
    </cofactor>
    <cofactor evidence="6">
        <name>Mn(2+)</name>
        <dbReference type="ChEBI" id="CHEBI:29035"/>
    </cofactor>
    <cofactor evidence="6">
        <name>Fe(2+)</name>
        <dbReference type="ChEBI" id="CHEBI:29033"/>
    </cofactor>
    <text evidence="6">Binds 2 divalent metal cations per subunit. Has a high-affinity and a low affinity metal-binding site. The true nature of the physiological cofactor is under debate. The enzyme is active with cobalt, zinc, manganese or divalent iron ions. Most likely, methionine aminopeptidases function as mononuclear Fe(2+)-metalloproteases under physiological conditions, and the catalytically relevant metal-binding site has been assigned to the histidine-containing high-affinity site.</text>
</comment>
<dbReference type="GO" id="GO:0006508">
    <property type="term" value="P:proteolysis"/>
    <property type="evidence" value="ECO:0007669"/>
    <property type="project" value="UniProtKB-KW"/>
</dbReference>
<dbReference type="SUPFAM" id="SSF55920">
    <property type="entry name" value="Creatinase/aminopeptidase"/>
    <property type="match status" value="1"/>
</dbReference>
<keyword evidence="4 6" id="KW-0479">Metal-binding</keyword>